<keyword evidence="2" id="KW-0560">Oxidoreductase</keyword>
<keyword evidence="4" id="KW-0812">Transmembrane</keyword>
<dbReference type="Pfam" id="PF00305">
    <property type="entry name" value="Lipoxygenase"/>
    <property type="match status" value="1"/>
</dbReference>
<reference evidence="7" key="1">
    <citation type="submission" date="2017-05" db="EMBL/GenBank/DDBJ databases">
        <title>Physiological properties and genetic analysis related to exopolysaccharide production of fresh-water unicellular cyanobacterium Aphanothece sacrum, Suizenji Nori, that has been cultured as a food source in Japan.</title>
        <authorList>
            <person name="Kanesaki Y."/>
            <person name="Yoshikawa S."/>
            <person name="Ohki K."/>
        </authorList>
    </citation>
    <scope>NUCLEOTIDE SEQUENCE [LARGE SCALE GENOMIC DNA]</scope>
    <source>
        <strain evidence="7">FPU1</strain>
    </source>
</reference>
<dbReference type="AlphaFoldDB" id="A0A401IGP7"/>
<dbReference type="OrthoDB" id="5912511at2"/>
<keyword evidence="4" id="KW-1133">Transmembrane helix</keyword>
<feature type="transmembrane region" description="Helical" evidence="4">
    <location>
        <begin position="43"/>
        <end position="70"/>
    </location>
</feature>
<keyword evidence="1" id="KW-0479">Metal-binding</keyword>
<proteinExistence type="predicted"/>
<dbReference type="InterPro" id="IPR036226">
    <property type="entry name" value="LipOase_C_sf"/>
</dbReference>
<name>A0A401IGP7_APHSA</name>
<evidence type="ECO:0000313" key="6">
    <source>
        <dbReference type="EMBL" id="GBF80394.1"/>
    </source>
</evidence>
<keyword evidence="4" id="KW-0472">Membrane</keyword>
<dbReference type="PROSITE" id="PS51393">
    <property type="entry name" value="LIPOXYGENASE_3"/>
    <property type="match status" value="1"/>
</dbReference>
<dbReference type="PANTHER" id="PTHR11771">
    <property type="entry name" value="LIPOXYGENASE"/>
    <property type="match status" value="1"/>
</dbReference>
<accession>A0A401IGP7</accession>
<evidence type="ECO:0000313" key="7">
    <source>
        <dbReference type="Proteomes" id="UP000287247"/>
    </source>
</evidence>
<dbReference type="Gene3D" id="1.20.245.10">
    <property type="entry name" value="Lipoxygenase-1, Domain 5"/>
    <property type="match status" value="1"/>
</dbReference>
<dbReference type="GO" id="GO:0016702">
    <property type="term" value="F:oxidoreductase activity, acting on single donors with incorporation of molecular oxygen, incorporation of two atoms of oxygen"/>
    <property type="evidence" value="ECO:0007669"/>
    <property type="project" value="InterPro"/>
</dbReference>
<dbReference type="RefSeq" id="WP_124974097.1">
    <property type="nucleotide sequence ID" value="NZ_BDQK01000007.1"/>
</dbReference>
<evidence type="ECO:0000256" key="4">
    <source>
        <dbReference type="SAM" id="Phobius"/>
    </source>
</evidence>
<evidence type="ECO:0000256" key="1">
    <source>
        <dbReference type="ARBA" id="ARBA00022723"/>
    </source>
</evidence>
<dbReference type="GO" id="GO:0046872">
    <property type="term" value="F:metal ion binding"/>
    <property type="evidence" value="ECO:0007669"/>
    <property type="project" value="UniProtKB-KW"/>
</dbReference>
<keyword evidence="3" id="KW-0175">Coiled coil</keyword>
<dbReference type="Gene3D" id="3.10.450.60">
    <property type="match status" value="1"/>
</dbReference>
<dbReference type="Proteomes" id="UP000287247">
    <property type="component" value="Unassembled WGS sequence"/>
</dbReference>
<dbReference type="InterPro" id="IPR013819">
    <property type="entry name" value="LipOase_C"/>
</dbReference>
<feature type="coiled-coil region" evidence="3">
    <location>
        <begin position="544"/>
        <end position="571"/>
    </location>
</feature>
<evidence type="ECO:0000256" key="3">
    <source>
        <dbReference type="SAM" id="Coils"/>
    </source>
</evidence>
<evidence type="ECO:0000259" key="5">
    <source>
        <dbReference type="PROSITE" id="PS51393"/>
    </source>
</evidence>
<feature type="domain" description="Lipoxygenase" evidence="5">
    <location>
        <begin position="1"/>
        <end position="587"/>
    </location>
</feature>
<dbReference type="EMBL" id="BDQK01000007">
    <property type="protein sequence ID" value="GBF80394.1"/>
    <property type="molecule type" value="Genomic_DNA"/>
</dbReference>
<organism evidence="6 7">
    <name type="scientific">Aphanothece sacrum FPU1</name>
    <dbReference type="NCBI Taxonomy" id="1920663"/>
    <lineage>
        <taxon>Bacteria</taxon>
        <taxon>Bacillati</taxon>
        <taxon>Cyanobacteriota</taxon>
        <taxon>Cyanophyceae</taxon>
        <taxon>Oscillatoriophycideae</taxon>
        <taxon>Chroococcales</taxon>
        <taxon>Aphanothecaceae</taxon>
        <taxon>Aphanothece</taxon>
    </lineage>
</organism>
<evidence type="ECO:0000256" key="2">
    <source>
        <dbReference type="ARBA" id="ARBA00023002"/>
    </source>
</evidence>
<sequence>MSSNVNNSAKDKYQWISEEERYPGAPPYVIGLPKGEGFSPWKIIIFDFTAIKTFLGLLFAQILHIISYFWKNKPQLKGVADLGLLSILAETNKWEKPEDLWSFFRFPACLPKPIVADKWDQDIEFGRQRLGGLNPVLIKKCHPEDLSIEGKFPVTNELLKADLGDNFSLESAWEKHQLYLLDYKLFDGIITEELEDQLGRYSNAPLCLLYLNDQDQLLPIAIKVTQEIGAPIFTPKSPQWSAAKLAVSTADIAYQGIIAHLLDTHLVAEIFAVSSYRTLSPDHILYQLLKPHFFNTLAINFMARSVFLGRGGFFDATGALGYTSSNELLNRGYRGEGIHIEYQGEPWEFYKKAFPYQLESRDVSQLPNYHYRDDATLLWEATKTYVTNVLTNHYQDVNSLVNDSQLQAWKNELISPQGGSLKGLLSPDKQEQLDGQLNNLDDLIDIVTNMIFTATSQHAAVNFGQYDYGAWVPNMPFALYQPFKSILEDVTKLEEKVLQWLPDRQQTIKQIVLVKILTILPPYTSKSLLTLGNPFKTDPSKQAFKDFKQRLKEIEKQLQERNKKLEEAGQIPYVYLLPSHIPQSIAI</sequence>
<comment type="caution">
    <text evidence="6">The sequence shown here is derived from an EMBL/GenBank/DDBJ whole genome shotgun (WGS) entry which is preliminary data.</text>
</comment>
<dbReference type="SUPFAM" id="SSF48484">
    <property type="entry name" value="Lipoxigenase"/>
    <property type="match status" value="1"/>
</dbReference>
<protein>
    <submittedName>
        <fullName evidence="6">AraC family transcriptional regulator</fullName>
    </submittedName>
</protein>
<keyword evidence="7" id="KW-1185">Reference proteome</keyword>
<dbReference type="InterPro" id="IPR000907">
    <property type="entry name" value="LipOase"/>
</dbReference>
<gene>
    <name evidence="6" type="ORF">AsFPU1_1795</name>
</gene>
<dbReference type="GO" id="GO:0034440">
    <property type="term" value="P:lipid oxidation"/>
    <property type="evidence" value="ECO:0007669"/>
    <property type="project" value="InterPro"/>
</dbReference>
<dbReference type="PRINTS" id="PR00087">
    <property type="entry name" value="LIPOXYGENASE"/>
</dbReference>